<evidence type="ECO:0000256" key="1">
    <source>
        <dbReference type="ARBA" id="ARBA00044755"/>
    </source>
</evidence>
<comment type="similarity">
    <text evidence="1">Belongs to the bactofilin family.</text>
</comment>
<organism evidence="3 4">
    <name type="scientific">Candidatus Viadribacter manganicus</name>
    <dbReference type="NCBI Taxonomy" id="1759059"/>
    <lineage>
        <taxon>Bacteria</taxon>
        <taxon>Pseudomonadati</taxon>
        <taxon>Pseudomonadota</taxon>
        <taxon>Alphaproteobacteria</taxon>
        <taxon>Hyphomonadales</taxon>
        <taxon>Hyphomonadaceae</taxon>
        <taxon>Candidatus Viadribacter</taxon>
    </lineage>
</organism>
<evidence type="ECO:0000313" key="4">
    <source>
        <dbReference type="Proteomes" id="UP000092498"/>
    </source>
</evidence>
<feature type="region of interest" description="Disordered" evidence="2">
    <location>
        <begin position="1"/>
        <end position="28"/>
    </location>
</feature>
<gene>
    <name evidence="3" type="ORF">ATE48_01670</name>
</gene>
<dbReference type="InterPro" id="IPR007607">
    <property type="entry name" value="BacA/B"/>
</dbReference>
<dbReference type="PANTHER" id="PTHR35024">
    <property type="entry name" value="HYPOTHETICAL CYTOSOLIC PROTEIN"/>
    <property type="match status" value="1"/>
</dbReference>
<feature type="region of interest" description="Disordered" evidence="2">
    <location>
        <begin position="136"/>
        <end position="186"/>
    </location>
</feature>
<dbReference type="STRING" id="1759059.ATE48_01670"/>
<evidence type="ECO:0000256" key="2">
    <source>
        <dbReference type="SAM" id="MobiDB-lite"/>
    </source>
</evidence>
<proteinExistence type="inferred from homology"/>
<accession>A0A1B1ADT7</accession>
<reference evidence="3 4" key="1">
    <citation type="submission" date="2015-11" db="EMBL/GenBank/DDBJ databases">
        <title>Whole-Genome Sequence of Candidatus Oderbacter manganicum from the National Park Lower Oder Valley, Germany.</title>
        <authorList>
            <person name="Braun B."/>
            <person name="Liere K."/>
            <person name="Szewzyk U."/>
        </authorList>
    </citation>
    <scope>NUCLEOTIDE SEQUENCE [LARGE SCALE GENOMIC DNA]</scope>
    <source>
        <strain evidence="3 4">OTSz_A_272</strain>
    </source>
</reference>
<protein>
    <recommendedName>
        <fullName evidence="5">Cell shape determination protein CcmA</fullName>
    </recommendedName>
</protein>
<dbReference type="AlphaFoldDB" id="A0A1B1ADT7"/>
<sequence>MFTNKGNSRTDSNLPALPEPTQQRRTAPARTGIASIIANGVKITGTIDADGAELQVDGEIEGNVRGGSLTVGDTGMVKGDVVSESVTVHGRVEGSVRARKVMLARNAHVLGDIVHQSLSVEMGAVFEGQCRYLQDPLSQSGPGAPAQPQVVSPQDRSNAFGGGNSVFGEPSNDDRMVSGVIVTGSN</sequence>
<dbReference type="InParanoid" id="A0A1B1ADT7"/>
<dbReference type="Proteomes" id="UP000092498">
    <property type="component" value="Chromosome"/>
</dbReference>
<evidence type="ECO:0000313" key="3">
    <source>
        <dbReference type="EMBL" id="ANP44720.1"/>
    </source>
</evidence>
<evidence type="ECO:0008006" key="5">
    <source>
        <dbReference type="Google" id="ProtNLM"/>
    </source>
</evidence>
<dbReference type="EMBL" id="CP013244">
    <property type="protein sequence ID" value="ANP44720.1"/>
    <property type="molecule type" value="Genomic_DNA"/>
</dbReference>
<dbReference type="KEGG" id="cbot:ATE48_01670"/>
<dbReference type="Pfam" id="PF04519">
    <property type="entry name" value="Bactofilin"/>
    <property type="match status" value="1"/>
</dbReference>
<name>A0A1B1ADT7_9PROT</name>
<keyword evidence="4" id="KW-1185">Reference proteome</keyword>
<dbReference type="OrthoDB" id="5738271at2"/>
<feature type="compositionally biased region" description="Polar residues" evidence="2">
    <location>
        <begin position="1"/>
        <end position="13"/>
    </location>
</feature>
<dbReference type="PANTHER" id="PTHR35024:SF4">
    <property type="entry name" value="POLYMER-FORMING CYTOSKELETAL PROTEIN"/>
    <property type="match status" value="1"/>
</dbReference>